<dbReference type="EMBL" id="AP022213">
    <property type="protein sequence ID" value="BBT17534.1"/>
    <property type="molecule type" value="Genomic_DNA"/>
</dbReference>
<feature type="compositionally biased region" description="Low complexity" evidence="1">
    <location>
        <begin position="12"/>
        <end position="21"/>
    </location>
</feature>
<evidence type="ECO:0000313" key="3">
    <source>
        <dbReference type="Proteomes" id="UP000515591"/>
    </source>
</evidence>
<protein>
    <submittedName>
        <fullName evidence="2">Uncharacterized protein</fullName>
    </submittedName>
</protein>
<gene>
    <name evidence="2" type="ORF">WP8S17C03_35830</name>
</gene>
<reference evidence="2 3" key="1">
    <citation type="submission" date="2019-12" db="EMBL/GenBank/DDBJ databases">
        <title>complete genome sequences of Pseudomonas otitidis str. WP8-S17-CRE-03 isolated from wastewater treatment plant effluent.</title>
        <authorList>
            <person name="Sekizuka T."/>
            <person name="Itokawa K."/>
            <person name="Yatsu K."/>
            <person name="Inamine Y."/>
            <person name="Kuroda M."/>
        </authorList>
    </citation>
    <scope>NUCLEOTIDE SEQUENCE [LARGE SCALE GENOMIC DNA]</scope>
    <source>
        <strain evidence="2 3">WP8-S17-CRE-03</strain>
    </source>
</reference>
<organism evidence="2 3">
    <name type="scientific">Metapseudomonas otitidis</name>
    <dbReference type="NCBI Taxonomy" id="319939"/>
    <lineage>
        <taxon>Bacteria</taxon>
        <taxon>Pseudomonadati</taxon>
        <taxon>Pseudomonadota</taxon>
        <taxon>Gammaproteobacteria</taxon>
        <taxon>Pseudomonadales</taxon>
        <taxon>Pseudomonadaceae</taxon>
        <taxon>Metapseudomonas</taxon>
    </lineage>
</organism>
<evidence type="ECO:0000313" key="2">
    <source>
        <dbReference type="EMBL" id="BBT17534.1"/>
    </source>
</evidence>
<feature type="compositionally biased region" description="Basic and acidic residues" evidence="1">
    <location>
        <begin position="1"/>
        <end position="11"/>
    </location>
</feature>
<name>A0A6S5RX88_9GAMM</name>
<dbReference type="RefSeq" id="WP_182850462.1">
    <property type="nucleotide sequence ID" value="NZ_AP022213.1"/>
</dbReference>
<feature type="region of interest" description="Disordered" evidence="1">
    <location>
        <begin position="1"/>
        <end position="31"/>
    </location>
</feature>
<sequence length="45" mass="5348">MNPRPTLHDTPARPAAATDTPRPGEREDWRLSRSRRPLRNWRLSR</sequence>
<feature type="compositionally biased region" description="Basic and acidic residues" evidence="1">
    <location>
        <begin position="22"/>
        <end position="31"/>
    </location>
</feature>
<evidence type="ECO:0000256" key="1">
    <source>
        <dbReference type="SAM" id="MobiDB-lite"/>
    </source>
</evidence>
<accession>A0A6S5RX88</accession>
<dbReference type="Proteomes" id="UP000515591">
    <property type="component" value="Chromosome"/>
</dbReference>
<proteinExistence type="predicted"/>
<dbReference type="AlphaFoldDB" id="A0A6S5RX88"/>